<proteinExistence type="predicted"/>
<evidence type="ECO:0000256" key="2">
    <source>
        <dbReference type="ARBA" id="ARBA00001966"/>
    </source>
</evidence>
<evidence type="ECO:0000256" key="17">
    <source>
        <dbReference type="SAM" id="Phobius"/>
    </source>
</evidence>
<evidence type="ECO:0000256" key="6">
    <source>
        <dbReference type="ARBA" id="ARBA00022485"/>
    </source>
</evidence>
<dbReference type="InterPro" id="IPR050482">
    <property type="entry name" value="Sensor_HK_TwoCompSys"/>
</dbReference>
<evidence type="ECO:0000256" key="5">
    <source>
        <dbReference type="ARBA" id="ARBA00017322"/>
    </source>
</evidence>
<organism evidence="19 20">
    <name type="scientific">Rhodococcus artemisiae</name>
    <dbReference type="NCBI Taxonomy" id="714159"/>
    <lineage>
        <taxon>Bacteria</taxon>
        <taxon>Bacillati</taxon>
        <taxon>Actinomycetota</taxon>
        <taxon>Actinomycetes</taxon>
        <taxon>Mycobacteriales</taxon>
        <taxon>Nocardiaceae</taxon>
        <taxon>Rhodococcus</taxon>
    </lineage>
</organism>
<keyword evidence="13" id="KW-0411">Iron-sulfur</keyword>
<evidence type="ECO:0000256" key="1">
    <source>
        <dbReference type="ARBA" id="ARBA00000085"/>
    </source>
</evidence>
<dbReference type="SMART" id="SM00387">
    <property type="entry name" value="HATPase_c"/>
    <property type="match status" value="1"/>
</dbReference>
<comment type="caution">
    <text evidence="19">The sequence shown here is derived from an EMBL/GenBank/DDBJ whole genome shotgun (WGS) entry which is preliminary data.</text>
</comment>
<evidence type="ECO:0000256" key="4">
    <source>
        <dbReference type="ARBA" id="ARBA00012438"/>
    </source>
</evidence>
<dbReference type="Gene3D" id="1.20.5.1930">
    <property type="match status" value="1"/>
</dbReference>
<evidence type="ECO:0000313" key="19">
    <source>
        <dbReference type="EMBL" id="MEE2060883.1"/>
    </source>
</evidence>
<dbReference type="InterPro" id="IPR011712">
    <property type="entry name" value="Sig_transdc_His_kin_sub3_dim/P"/>
</dbReference>
<keyword evidence="17" id="KW-0472">Membrane</keyword>
<feature type="transmembrane region" description="Helical" evidence="17">
    <location>
        <begin position="137"/>
        <end position="158"/>
    </location>
</feature>
<feature type="transmembrane region" description="Helical" evidence="17">
    <location>
        <begin position="21"/>
        <end position="38"/>
    </location>
</feature>
<dbReference type="Gene3D" id="3.30.565.10">
    <property type="entry name" value="Histidine kinase-like ATPase, C-terminal domain"/>
    <property type="match status" value="1"/>
</dbReference>
<keyword evidence="10 19" id="KW-0418">Kinase</keyword>
<keyword evidence="8" id="KW-0808">Transferase</keyword>
<keyword evidence="12" id="KW-0902">Two-component regulatory system</keyword>
<dbReference type="CDD" id="cd16917">
    <property type="entry name" value="HATPase_UhpB-NarQ-NarX-like"/>
    <property type="match status" value="1"/>
</dbReference>
<comment type="subcellular location">
    <subcellularLocation>
        <location evidence="3">Cytoplasm</location>
    </subcellularLocation>
</comment>
<evidence type="ECO:0000256" key="16">
    <source>
        <dbReference type="SAM" id="Coils"/>
    </source>
</evidence>
<dbReference type="InterPro" id="IPR003594">
    <property type="entry name" value="HATPase_dom"/>
</dbReference>
<dbReference type="PROSITE" id="PS50109">
    <property type="entry name" value="HIS_KIN"/>
    <property type="match status" value="1"/>
</dbReference>
<keyword evidence="16" id="KW-0175">Coiled coil</keyword>
<keyword evidence="20" id="KW-1185">Reference proteome</keyword>
<dbReference type="Pfam" id="PF07730">
    <property type="entry name" value="HisKA_3"/>
    <property type="match status" value="1"/>
</dbReference>
<dbReference type="InterPro" id="IPR036890">
    <property type="entry name" value="HATPase_C_sf"/>
</dbReference>
<comment type="function">
    <text evidence="14">Member of the two-component regulatory system NreB/NreC involved in the control of dissimilatory nitrate/nitrite reduction in response to oxygen. NreB functions as a direct oxygen sensor histidine kinase which is autophosphorylated, in the absence of oxygen, probably at the conserved histidine residue, and transfers its phosphate group probably to a conserved aspartate residue of NreC. NreB/NreC activates the expression of the nitrate (narGHJI) and nitrite (nir) reductase operons, as well as the putative nitrate transporter gene narT.</text>
</comment>
<dbReference type="InterPro" id="IPR004358">
    <property type="entry name" value="Sig_transdc_His_kin-like_C"/>
</dbReference>
<evidence type="ECO:0000256" key="3">
    <source>
        <dbReference type="ARBA" id="ARBA00004496"/>
    </source>
</evidence>
<dbReference type="RefSeq" id="WP_330136070.1">
    <property type="nucleotide sequence ID" value="NZ_JAUTXY010000015.1"/>
</dbReference>
<dbReference type="PANTHER" id="PTHR24421">
    <property type="entry name" value="NITRATE/NITRITE SENSOR PROTEIN NARX-RELATED"/>
    <property type="match status" value="1"/>
</dbReference>
<sequence length="409" mass="44642">MEPASQFGEDSWSRFHRWSPPVLLALGIVLCVGTASMVMTPAEWIPVSVLTVAAAALEVWWWRTGPGTGSVYYILRTVIAFALSWFNPFFAIYALVGYFDAPWLITERWARLGLLATAVTMAGSQSGGLPPSDSMQWTVFGLLFVLNAVISMVMYRIGERDLRRTEERIEAIAELERMNTRLEQALSENRALHAQLVQHAREAGIDDERRRLAAEIHDTLAQSLTGIITQLQAAGDAEDPDAARRHVTVAANLARRSLGDARRSVQNLAPEILEHDTLESVLAESVDRWSVEHGIRTDFTVTGDSEPLHDDIAVTLLRITQEALANVAKHASAHRVGVTVSYMGDEVSVDIRDDGLGFDPAAVSADGFGMRGMRSRVARVAGVMDVESEIGAGTAVSVRVPQVRAGSVS</sequence>
<dbReference type="EMBL" id="JAUTXY010000015">
    <property type="protein sequence ID" value="MEE2060883.1"/>
    <property type="molecule type" value="Genomic_DNA"/>
</dbReference>
<evidence type="ECO:0000256" key="15">
    <source>
        <dbReference type="ARBA" id="ARBA00030800"/>
    </source>
</evidence>
<evidence type="ECO:0000259" key="18">
    <source>
        <dbReference type="PROSITE" id="PS50109"/>
    </source>
</evidence>
<keyword evidence="17" id="KW-1133">Transmembrane helix</keyword>
<dbReference type="SUPFAM" id="SSF55874">
    <property type="entry name" value="ATPase domain of HSP90 chaperone/DNA topoisomerase II/histidine kinase"/>
    <property type="match status" value="1"/>
</dbReference>
<evidence type="ECO:0000256" key="8">
    <source>
        <dbReference type="ARBA" id="ARBA00022679"/>
    </source>
</evidence>
<keyword evidence="11" id="KW-0408">Iron</keyword>
<name>A0ABU7LH53_9NOCA</name>
<dbReference type="EC" id="2.7.13.3" evidence="4"/>
<dbReference type="PANTHER" id="PTHR24421:SF62">
    <property type="entry name" value="SENSORY TRANSDUCTION HISTIDINE KINASE"/>
    <property type="match status" value="1"/>
</dbReference>
<dbReference type="PRINTS" id="PR00344">
    <property type="entry name" value="BCTRLSENSOR"/>
</dbReference>
<comment type="cofactor">
    <cofactor evidence="2">
        <name>[4Fe-4S] cluster</name>
        <dbReference type="ChEBI" id="CHEBI:49883"/>
    </cofactor>
</comment>
<comment type="catalytic activity">
    <reaction evidence="1">
        <text>ATP + protein L-histidine = ADP + protein N-phospho-L-histidine.</text>
        <dbReference type="EC" id="2.7.13.3"/>
    </reaction>
</comment>
<evidence type="ECO:0000256" key="9">
    <source>
        <dbReference type="ARBA" id="ARBA00022723"/>
    </source>
</evidence>
<keyword evidence="9" id="KW-0479">Metal-binding</keyword>
<reference evidence="19 20" key="1">
    <citation type="submission" date="2023-07" db="EMBL/GenBank/DDBJ databases">
        <authorList>
            <person name="Girao M."/>
            <person name="Carvalho M.F."/>
        </authorList>
    </citation>
    <scope>NUCLEOTIDE SEQUENCE [LARGE SCALE GENOMIC DNA]</scope>
    <source>
        <strain evidence="19 20">YIM65754</strain>
    </source>
</reference>
<gene>
    <name evidence="19" type="ORF">Q7514_25505</name>
</gene>
<evidence type="ECO:0000313" key="20">
    <source>
        <dbReference type="Proteomes" id="UP001336020"/>
    </source>
</evidence>
<keyword evidence="17" id="KW-0812">Transmembrane</keyword>
<evidence type="ECO:0000256" key="7">
    <source>
        <dbReference type="ARBA" id="ARBA00022490"/>
    </source>
</evidence>
<protein>
    <recommendedName>
        <fullName evidence="5">Oxygen sensor histidine kinase NreB</fullName>
        <ecNumber evidence="4">2.7.13.3</ecNumber>
    </recommendedName>
    <alternativeName>
        <fullName evidence="15">Nitrogen regulation protein B</fullName>
    </alternativeName>
</protein>
<evidence type="ECO:0000256" key="14">
    <source>
        <dbReference type="ARBA" id="ARBA00024827"/>
    </source>
</evidence>
<accession>A0ABU7LH53</accession>
<keyword evidence="7" id="KW-0963">Cytoplasm</keyword>
<feature type="transmembrane region" description="Helical" evidence="17">
    <location>
        <begin position="44"/>
        <end position="62"/>
    </location>
</feature>
<dbReference type="InterPro" id="IPR005467">
    <property type="entry name" value="His_kinase_dom"/>
</dbReference>
<feature type="coiled-coil region" evidence="16">
    <location>
        <begin position="168"/>
        <end position="202"/>
    </location>
</feature>
<evidence type="ECO:0000256" key="11">
    <source>
        <dbReference type="ARBA" id="ARBA00023004"/>
    </source>
</evidence>
<keyword evidence="6" id="KW-0004">4Fe-4S</keyword>
<dbReference type="GO" id="GO:0016301">
    <property type="term" value="F:kinase activity"/>
    <property type="evidence" value="ECO:0007669"/>
    <property type="project" value="UniProtKB-KW"/>
</dbReference>
<feature type="transmembrane region" description="Helical" evidence="17">
    <location>
        <begin position="74"/>
        <end position="99"/>
    </location>
</feature>
<feature type="domain" description="Histidine kinase" evidence="18">
    <location>
        <begin position="316"/>
        <end position="404"/>
    </location>
</feature>
<evidence type="ECO:0000256" key="10">
    <source>
        <dbReference type="ARBA" id="ARBA00022777"/>
    </source>
</evidence>
<evidence type="ECO:0000256" key="12">
    <source>
        <dbReference type="ARBA" id="ARBA00023012"/>
    </source>
</evidence>
<dbReference type="Pfam" id="PF02518">
    <property type="entry name" value="HATPase_c"/>
    <property type="match status" value="1"/>
</dbReference>
<dbReference type="Proteomes" id="UP001336020">
    <property type="component" value="Unassembled WGS sequence"/>
</dbReference>
<evidence type="ECO:0000256" key="13">
    <source>
        <dbReference type="ARBA" id="ARBA00023014"/>
    </source>
</evidence>